<gene>
    <name evidence="2" type="ordered locus">Nther_0566</name>
</gene>
<reference evidence="2 3" key="2">
    <citation type="journal article" date="2011" name="J. Bacteriol.">
        <title>Complete genome sequence of the anaerobic, halophilic alkalithermophile Natranaerobius thermophilus JW/NM-WN-LF.</title>
        <authorList>
            <person name="Zhao B."/>
            <person name="Mesbah N.M."/>
            <person name="Dalin E."/>
            <person name="Goodwin L."/>
            <person name="Nolan M."/>
            <person name="Pitluck S."/>
            <person name="Chertkov O."/>
            <person name="Brettin T.S."/>
            <person name="Han J."/>
            <person name="Larimer F.W."/>
            <person name="Land M.L."/>
            <person name="Hauser L."/>
            <person name="Kyrpides N."/>
            <person name="Wiegel J."/>
        </authorList>
    </citation>
    <scope>NUCLEOTIDE SEQUENCE [LARGE SCALE GENOMIC DNA]</scope>
    <source>
        <strain evidence="3">ATCC BAA-1301 / DSM 18059 / JW/NM-WN-LF</strain>
    </source>
</reference>
<dbReference type="STRING" id="457570.Nther_0566"/>
<dbReference type="InterPro" id="IPR000182">
    <property type="entry name" value="GNAT_dom"/>
</dbReference>
<dbReference type="Gene3D" id="3.40.630.30">
    <property type="match status" value="1"/>
</dbReference>
<protein>
    <submittedName>
        <fullName evidence="2">GCN5-related N-acetyltransferase</fullName>
    </submittedName>
</protein>
<evidence type="ECO:0000313" key="3">
    <source>
        <dbReference type="Proteomes" id="UP000001683"/>
    </source>
</evidence>
<dbReference type="AlphaFoldDB" id="B2A6E7"/>
<evidence type="ECO:0000313" key="2">
    <source>
        <dbReference type="EMBL" id="ACB84161.1"/>
    </source>
</evidence>
<reference evidence="2 3" key="1">
    <citation type="submission" date="2008-04" db="EMBL/GenBank/DDBJ databases">
        <title>Complete sequence of chromosome of Natranaerobius thermophilus JW/NM-WN-LF.</title>
        <authorList>
            <consortium name="US DOE Joint Genome Institute"/>
            <person name="Copeland A."/>
            <person name="Lucas S."/>
            <person name="Lapidus A."/>
            <person name="Glavina del Rio T."/>
            <person name="Dalin E."/>
            <person name="Tice H."/>
            <person name="Bruce D."/>
            <person name="Goodwin L."/>
            <person name="Pitluck S."/>
            <person name="Chertkov O."/>
            <person name="Brettin T."/>
            <person name="Detter J.C."/>
            <person name="Han C."/>
            <person name="Kuske C.R."/>
            <person name="Schmutz J."/>
            <person name="Larimer F."/>
            <person name="Land M."/>
            <person name="Hauser L."/>
            <person name="Kyrpides N."/>
            <person name="Lykidis A."/>
            <person name="Mesbah N.M."/>
            <person name="Wiegel J."/>
        </authorList>
    </citation>
    <scope>NUCLEOTIDE SEQUENCE [LARGE SCALE GENOMIC DNA]</scope>
    <source>
        <strain evidence="3">ATCC BAA-1301 / DSM 18059 / JW/NM-WN-LF</strain>
    </source>
</reference>
<keyword evidence="2" id="KW-0808">Transferase</keyword>
<dbReference type="RefSeq" id="WP_012447047.1">
    <property type="nucleotide sequence ID" value="NC_010718.1"/>
</dbReference>
<dbReference type="Pfam" id="PF13673">
    <property type="entry name" value="Acetyltransf_10"/>
    <property type="match status" value="1"/>
</dbReference>
<dbReference type="EMBL" id="CP001034">
    <property type="protein sequence ID" value="ACB84161.1"/>
    <property type="molecule type" value="Genomic_DNA"/>
</dbReference>
<proteinExistence type="predicted"/>
<dbReference type="OrthoDB" id="9796171at2"/>
<keyword evidence="3" id="KW-1185">Reference proteome</keyword>
<evidence type="ECO:0000259" key="1">
    <source>
        <dbReference type="PROSITE" id="PS51186"/>
    </source>
</evidence>
<feature type="domain" description="N-acetyltransferase" evidence="1">
    <location>
        <begin position="7"/>
        <end position="152"/>
    </location>
</feature>
<dbReference type="eggNOG" id="COG2153">
    <property type="taxonomic scope" value="Bacteria"/>
</dbReference>
<name>B2A6E7_NATTJ</name>
<dbReference type="SUPFAM" id="SSF55729">
    <property type="entry name" value="Acyl-CoA N-acyltransferases (Nat)"/>
    <property type="match status" value="1"/>
</dbReference>
<dbReference type="InterPro" id="IPR016181">
    <property type="entry name" value="Acyl_CoA_acyltransferase"/>
</dbReference>
<dbReference type="InParanoid" id="B2A6E7"/>
<dbReference type="GO" id="GO:0016747">
    <property type="term" value="F:acyltransferase activity, transferring groups other than amino-acyl groups"/>
    <property type="evidence" value="ECO:0007669"/>
    <property type="project" value="InterPro"/>
</dbReference>
<dbReference type="CDD" id="cd04301">
    <property type="entry name" value="NAT_SF"/>
    <property type="match status" value="1"/>
</dbReference>
<accession>B2A6E7</accession>
<dbReference type="Proteomes" id="UP000001683">
    <property type="component" value="Chromosome"/>
</dbReference>
<dbReference type="KEGG" id="nth:Nther_0566"/>
<sequence length="152" mass="17803">MGADMNIEIKTFDELTLQELYAVIKARIQVFVVEQNCPYMECDDLDQMAYHCFIQSSGNVVAYARVIPPGYKFQEASMGRLLTIERVRGTGLGLELMEQVMSFMCRQKNWQEIRIEAQKYLESFYKKFHFRTVSDTFILDGIEHIEMLYQKG</sequence>
<dbReference type="PROSITE" id="PS51186">
    <property type="entry name" value="GNAT"/>
    <property type="match status" value="1"/>
</dbReference>
<dbReference type="FunCoup" id="B2A6E7">
    <property type="interactions" value="157"/>
</dbReference>
<dbReference type="HOGENOM" id="CLU_056607_3_1_9"/>
<organism evidence="2 3">
    <name type="scientific">Natranaerobius thermophilus (strain ATCC BAA-1301 / DSM 18059 / JW/NM-WN-LF)</name>
    <dbReference type="NCBI Taxonomy" id="457570"/>
    <lineage>
        <taxon>Bacteria</taxon>
        <taxon>Bacillati</taxon>
        <taxon>Bacillota</taxon>
        <taxon>Clostridia</taxon>
        <taxon>Natranaerobiales</taxon>
        <taxon>Natranaerobiaceae</taxon>
        <taxon>Natranaerobius</taxon>
    </lineage>
</organism>